<evidence type="ECO:0000256" key="10">
    <source>
        <dbReference type="ARBA" id="ARBA00022989"/>
    </source>
</evidence>
<evidence type="ECO:0000313" key="14">
    <source>
        <dbReference type="Proteomes" id="UP000689967"/>
    </source>
</evidence>
<proteinExistence type="inferred from homology"/>
<keyword evidence="10 12" id="KW-1133">Transmembrane helix</keyword>
<evidence type="ECO:0000256" key="7">
    <source>
        <dbReference type="ARBA" id="ARBA00022519"/>
    </source>
</evidence>
<keyword evidence="6 12" id="KW-1003">Cell membrane</keyword>
<protein>
    <recommendedName>
        <fullName evidence="4 12">Heme exporter protein D</fullName>
    </recommendedName>
</protein>
<comment type="subcellular location">
    <subcellularLocation>
        <location evidence="2 12">Cell inner membrane</location>
        <topology evidence="2 12">Single-pass membrane protein</topology>
    </subcellularLocation>
</comment>
<sequence length="48" mass="5359">MTMHWTHIALSWGGTLAVFAALAISAVLRQRQAVAKLKRLDPRGERET</sequence>
<keyword evidence="5 12" id="KW-0813">Transport</keyword>
<dbReference type="RefSeq" id="WP_216873230.1">
    <property type="nucleotide sequence ID" value="NZ_JAERQM010000001.1"/>
</dbReference>
<evidence type="ECO:0000256" key="12">
    <source>
        <dbReference type="RuleBase" id="RU363101"/>
    </source>
</evidence>
<evidence type="ECO:0000256" key="1">
    <source>
        <dbReference type="ARBA" id="ARBA00002442"/>
    </source>
</evidence>
<keyword evidence="11 12" id="KW-0472">Membrane</keyword>
<comment type="similarity">
    <text evidence="3 12">Belongs to the CcmD/CycX/HelD family.</text>
</comment>
<evidence type="ECO:0000256" key="8">
    <source>
        <dbReference type="ARBA" id="ARBA00022692"/>
    </source>
</evidence>
<evidence type="ECO:0000256" key="6">
    <source>
        <dbReference type="ARBA" id="ARBA00022475"/>
    </source>
</evidence>
<feature type="transmembrane region" description="Helical" evidence="12">
    <location>
        <begin position="6"/>
        <end position="28"/>
    </location>
</feature>
<gene>
    <name evidence="13" type="ORF">JJQ90_04465</name>
</gene>
<keyword evidence="9 12" id="KW-0201">Cytochrome c-type biogenesis</keyword>
<dbReference type="Proteomes" id="UP000689967">
    <property type="component" value="Unassembled WGS sequence"/>
</dbReference>
<evidence type="ECO:0000256" key="5">
    <source>
        <dbReference type="ARBA" id="ARBA00022448"/>
    </source>
</evidence>
<comment type="caution">
    <text evidence="13">The sequence shown here is derived from an EMBL/GenBank/DDBJ whole genome shotgun (WGS) entry which is preliminary data.</text>
</comment>
<dbReference type="EMBL" id="JAERQM010000001">
    <property type="protein sequence ID" value="MBU8542943.1"/>
    <property type="molecule type" value="Genomic_DNA"/>
</dbReference>
<evidence type="ECO:0000256" key="4">
    <source>
        <dbReference type="ARBA" id="ARBA00016461"/>
    </source>
</evidence>
<name>A0ABS6H2Q0_9PROT</name>
<reference evidence="13 14" key="1">
    <citation type="submission" date="2021-01" db="EMBL/GenBank/DDBJ databases">
        <title>Roseomonas sp. nov, a bacterium isolated from an oil production mixture in Yumen Oilfield.</title>
        <authorList>
            <person name="Wu D."/>
        </authorList>
    </citation>
    <scope>NUCLEOTIDE SEQUENCE [LARGE SCALE GENOMIC DNA]</scope>
    <source>
        <strain evidence="13 14">ROY-5-3</strain>
    </source>
</reference>
<keyword evidence="7 12" id="KW-0997">Cell inner membrane</keyword>
<evidence type="ECO:0000256" key="9">
    <source>
        <dbReference type="ARBA" id="ARBA00022748"/>
    </source>
</evidence>
<comment type="function">
    <text evidence="1 12">Required for the export of heme to the periplasm for the biogenesis of c-type cytochromes.</text>
</comment>
<evidence type="ECO:0000256" key="11">
    <source>
        <dbReference type="ARBA" id="ARBA00023136"/>
    </source>
</evidence>
<organism evidence="13 14">
    <name type="scientific">Falsiroseomonas oleicola</name>
    <dbReference type="NCBI Taxonomy" id="2801474"/>
    <lineage>
        <taxon>Bacteria</taxon>
        <taxon>Pseudomonadati</taxon>
        <taxon>Pseudomonadota</taxon>
        <taxon>Alphaproteobacteria</taxon>
        <taxon>Acetobacterales</taxon>
        <taxon>Roseomonadaceae</taxon>
        <taxon>Falsiroseomonas</taxon>
    </lineage>
</organism>
<dbReference type="Pfam" id="PF04995">
    <property type="entry name" value="CcmD"/>
    <property type="match status" value="1"/>
</dbReference>
<accession>A0ABS6H2Q0</accession>
<evidence type="ECO:0000256" key="3">
    <source>
        <dbReference type="ARBA" id="ARBA00008741"/>
    </source>
</evidence>
<evidence type="ECO:0000313" key="13">
    <source>
        <dbReference type="EMBL" id="MBU8542943.1"/>
    </source>
</evidence>
<evidence type="ECO:0000256" key="2">
    <source>
        <dbReference type="ARBA" id="ARBA00004377"/>
    </source>
</evidence>
<keyword evidence="14" id="KW-1185">Reference proteome</keyword>
<dbReference type="InterPro" id="IPR007078">
    <property type="entry name" value="Haem_export_protD_CcmD"/>
</dbReference>
<keyword evidence="8 12" id="KW-0812">Transmembrane</keyword>